<dbReference type="RefSeq" id="WP_006106051.1">
    <property type="nucleotide sequence ID" value="NZ_DS989876.1"/>
</dbReference>
<keyword evidence="3" id="KW-1185">Reference proteome</keyword>
<name>B4W3U6_9CYAN</name>
<gene>
    <name evidence="2" type="ORF">MC7420_4325</name>
</gene>
<feature type="region of interest" description="Disordered" evidence="1">
    <location>
        <begin position="25"/>
        <end position="44"/>
    </location>
</feature>
<dbReference type="Proteomes" id="UP000003835">
    <property type="component" value="Unassembled WGS sequence"/>
</dbReference>
<dbReference type="AlphaFoldDB" id="B4W3U6"/>
<dbReference type="EMBL" id="DS989876">
    <property type="protein sequence ID" value="EDX71138.1"/>
    <property type="molecule type" value="Genomic_DNA"/>
</dbReference>
<sequence>MRKRSQNLRDGSGCGDSSVVSHLRSAKECDRPSDFLHKSEIERQ</sequence>
<dbReference type="HOGENOM" id="CLU_3214835_0_0_3"/>
<accession>B4W3U6</accession>
<organism evidence="2 3">
    <name type="scientific">Coleofasciculus chthonoplastes PCC 7420</name>
    <dbReference type="NCBI Taxonomy" id="118168"/>
    <lineage>
        <taxon>Bacteria</taxon>
        <taxon>Bacillati</taxon>
        <taxon>Cyanobacteriota</taxon>
        <taxon>Cyanophyceae</taxon>
        <taxon>Coleofasciculales</taxon>
        <taxon>Coleofasciculaceae</taxon>
        <taxon>Coleofasciculus</taxon>
    </lineage>
</organism>
<evidence type="ECO:0000313" key="3">
    <source>
        <dbReference type="Proteomes" id="UP000003835"/>
    </source>
</evidence>
<evidence type="ECO:0000313" key="2">
    <source>
        <dbReference type="EMBL" id="EDX71138.1"/>
    </source>
</evidence>
<proteinExistence type="predicted"/>
<evidence type="ECO:0000256" key="1">
    <source>
        <dbReference type="SAM" id="MobiDB-lite"/>
    </source>
</evidence>
<protein>
    <submittedName>
        <fullName evidence="2">Uncharacterized protein</fullName>
    </submittedName>
</protein>
<reference evidence="2 3" key="1">
    <citation type="submission" date="2008-07" db="EMBL/GenBank/DDBJ databases">
        <authorList>
            <person name="Tandeau de Marsac N."/>
            <person name="Ferriera S."/>
            <person name="Johnson J."/>
            <person name="Kravitz S."/>
            <person name="Beeson K."/>
            <person name="Sutton G."/>
            <person name="Rogers Y.-H."/>
            <person name="Friedman R."/>
            <person name="Frazier M."/>
            <person name="Venter J.C."/>
        </authorList>
    </citation>
    <scope>NUCLEOTIDE SEQUENCE [LARGE SCALE GENOMIC DNA]</scope>
    <source>
        <strain evidence="2 3">PCC 7420</strain>
    </source>
</reference>